<dbReference type="FunFam" id="3.40.50.2000:FF:000038">
    <property type="entry name" value="UDP-GlucuronosylTransferase"/>
    <property type="match status" value="1"/>
</dbReference>
<accession>A0A0K0DWL0</accession>
<dbReference type="InterPro" id="IPR050271">
    <property type="entry name" value="UDP-glycosyltransferase"/>
</dbReference>
<evidence type="ECO:0000256" key="10">
    <source>
        <dbReference type="RuleBase" id="RU003718"/>
    </source>
</evidence>
<organism evidence="12">
    <name type="scientific">Strongyloides stercoralis</name>
    <name type="common">Threadworm</name>
    <dbReference type="NCBI Taxonomy" id="6248"/>
    <lineage>
        <taxon>Eukaryota</taxon>
        <taxon>Metazoa</taxon>
        <taxon>Ecdysozoa</taxon>
        <taxon>Nematoda</taxon>
        <taxon>Chromadorea</taxon>
        <taxon>Rhabditida</taxon>
        <taxon>Tylenchina</taxon>
        <taxon>Panagrolaimomorpha</taxon>
        <taxon>Strongyloidoidea</taxon>
        <taxon>Strongyloididae</taxon>
        <taxon>Strongyloides</taxon>
    </lineage>
</organism>
<keyword evidence="7 11" id="KW-1133">Transmembrane helix</keyword>
<evidence type="ECO:0000256" key="5">
    <source>
        <dbReference type="ARBA" id="ARBA00022692"/>
    </source>
</evidence>
<comment type="similarity">
    <text evidence="2 10">Belongs to the UDP-glycosyltransferase family.</text>
</comment>
<protein>
    <recommendedName>
        <fullName evidence="11">UDP-glucuronosyltransferase</fullName>
        <ecNumber evidence="11">2.4.1.17</ecNumber>
    </recommendedName>
</protein>
<dbReference type="Gene3D" id="3.40.50.2000">
    <property type="entry name" value="Glycogen Phosphorylase B"/>
    <property type="match status" value="1"/>
</dbReference>
<evidence type="ECO:0000256" key="9">
    <source>
        <dbReference type="ARBA" id="ARBA00047475"/>
    </source>
</evidence>
<dbReference type="WBParaSite" id="SSTP_0000162700.1">
    <property type="protein sequence ID" value="SSTP_0000162700.1"/>
    <property type="gene ID" value="SSTP_0000162700"/>
</dbReference>
<name>A0A0K0DWL0_STRER</name>
<sequence length="522" mass="60543">MNILSFSILLYFSLIQYLTSYKILVFSPEIGHSHVNFNIRIANTLVEAGHNVTYLKISIAQNINLKTKANIIEATFNKNFSDLFTNVFGVKNMWTMKNSFKDQFTDFSQFTNLLVILCQSLFENEKLTETIRNEKYNIFISEFYTICPGFLKKHWNIKNGIITSAMTNNEILYDYFGLFFPSSYIPTMYHNANEDMSYLQRWSNFINYYVSKLFFKHILIPKFQSIYEYKNNGLSLSMNEIAKETGAIWINTLPFIDFPSPITPKLHFIGGVGLSKIKSLDKKWDNILNKRNFNVLLSFGSIAQSYKMLNEYKNGILKAFNDLSNITFIWKYEKNETTLPLKVPSNVIIIDWIPQNDLLNDDRINLFITHGGMNSLVEAAARATPIICIPLFGDQKRNAGMVQRLGFSEYYDKNDLSNSELLKKTILNVINNKKYKEKALRIGKLMKDSPFKANEVIIKTTEFIGKNGNIPEMDLYGANMGIIEFFNLDIIFILITLLILLIIFFYHIAKKLFKFNIKHKLD</sequence>
<dbReference type="GO" id="GO:0015020">
    <property type="term" value="F:glucuronosyltransferase activity"/>
    <property type="evidence" value="ECO:0007669"/>
    <property type="project" value="UniProtKB-EC"/>
</dbReference>
<keyword evidence="3 10" id="KW-0328">Glycosyltransferase</keyword>
<dbReference type="CDD" id="cd03784">
    <property type="entry name" value="GT1_Gtf-like"/>
    <property type="match status" value="1"/>
</dbReference>
<evidence type="ECO:0000313" key="12">
    <source>
        <dbReference type="WBParaSite" id="SSTP_0000162700.1"/>
    </source>
</evidence>
<evidence type="ECO:0000256" key="6">
    <source>
        <dbReference type="ARBA" id="ARBA00022729"/>
    </source>
</evidence>
<dbReference type="GO" id="GO:0016020">
    <property type="term" value="C:membrane"/>
    <property type="evidence" value="ECO:0007669"/>
    <property type="project" value="UniProtKB-SubCell"/>
</dbReference>
<evidence type="ECO:0000256" key="7">
    <source>
        <dbReference type="ARBA" id="ARBA00022989"/>
    </source>
</evidence>
<dbReference type="SUPFAM" id="SSF53756">
    <property type="entry name" value="UDP-Glycosyltransferase/glycogen phosphorylase"/>
    <property type="match status" value="1"/>
</dbReference>
<dbReference type="AlphaFoldDB" id="A0A0K0DWL0"/>
<evidence type="ECO:0000256" key="8">
    <source>
        <dbReference type="ARBA" id="ARBA00023136"/>
    </source>
</evidence>
<dbReference type="EC" id="2.4.1.17" evidence="11"/>
<dbReference type="PANTHER" id="PTHR48043:SF23">
    <property type="entry name" value="UDP-GLUCURONOSYLTRANSFERASE"/>
    <property type="match status" value="1"/>
</dbReference>
<evidence type="ECO:0000256" key="11">
    <source>
        <dbReference type="RuleBase" id="RU362059"/>
    </source>
</evidence>
<keyword evidence="6" id="KW-0732">Signal</keyword>
<keyword evidence="5 11" id="KW-0812">Transmembrane</keyword>
<feature type="transmembrane region" description="Helical" evidence="11">
    <location>
        <begin position="490"/>
        <end position="509"/>
    </location>
</feature>
<dbReference type="STRING" id="6248.A0A0K0DWL0"/>
<dbReference type="PANTHER" id="PTHR48043">
    <property type="entry name" value="EG:EG0003.4 PROTEIN-RELATED"/>
    <property type="match status" value="1"/>
</dbReference>
<evidence type="ECO:0000256" key="1">
    <source>
        <dbReference type="ARBA" id="ARBA00004167"/>
    </source>
</evidence>
<proteinExistence type="inferred from homology"/>
<evidence type="ECO:0000256" key="4">
    <source>
        <dbReference type="ARBA" id="ARBA00022679"/>
    </source>
</evidence>
<comment type="catalytic activity">
    <reaction evidence="9 11">
        <text>glucuronate acceptor + UDP-alpha-D-glucuronate = acceptor beta-D-glucuronoside + UDP + H(+)</text>
        <dbReference type="Rhea" id="RHEA:21032"/>
        <dbReference type="ChEBI" id="CHEBI:15378"/>
        <dbReference type="ChEBI" id="CHEBI:58052"/>
        <dbReference type="ChEBI" id="CHEBI:58223"/>
        <dbReference type="ChEBI" id="CHEBI:132367"/>
        <dbReference type="ChEBI" id="CHEBI:132368"/>
        <dbReference type="EC" id="2.4.1.17"/>
    </reaction>
</comment>
<dbReference type="InterPro" id="IPR035595">
    <property type="entry name" value="UDP_glycos_trans_CS"/>
</dbReference>
<comment type="subcellular location">
    <subcellularLocation>
        <location evidence="1 11">Membrane</location>
        <topology evidence="1 11">Single-pass membrane protein</topology>
    </subcellularLocation>
</comment>
<dbReference type="Pfam" id="PF00201">
    <property type="entry name" value="UDPGT"/>
    <property type="match status" value="1"/>
</dbReference>
<keyword evidence="8 11" id="KW-0472">Membrane</keyword>
<evidence type="ECO:0000256" key="3">
    <source>
        <dbReference type="ARBA" id="ARBA00022676"/>
    </source>
</evidence>
<keyword evidence="4 10" id="KW-0808">Transferase</keyword>
<evidence type="ECO:0000256" key="2">
    <source>
        <dbReference type="ARBA" id="ARBA00009995"/>
    </source>
</evidence>
<dbReference type="PROSITE" id="PS00375">
    <property type="entry name" value="UDPGT"/>
    <property type="match status" value="1"/>
</dbReference>
<dbReference type="InterPro" id="IPR002213">
    <property type="entry name" value="UDP_glucos_trans"/>
</dbReference>
<reference evidence="12" key="1">
    <citation type="submission" date="2015-08" db="UniProtKB">
        <authorList>
            <consortium name="WormBaseParasite"/>
        </authorList>
    </citation>
    <scope>IDENTIFICATION</scope>
</reference>